<dbReference type="Pfam" id="PF23878">
    <property type="entry name" value="TPR_ELP1"/>
    <property type="match status" value="1"/>
</dbReference>
<dbReference type="UniPathway" id="UPA00988"/>
<dbReference type="Pfam" id="PF23925">
    <property type="entry name" value="A-sol_ELP1"/>
    <property type="match status" value="1"/>
</dbReference>
<evidence type="ECO:0000256" key="5">
    <source>
        <dbReference type="ARBA" id="ARBA00029535"/>
    </source>
</evidence>
<dbReference type="OrthoDB" id="40048at2759"/>
<comment type="pathway">
    <text evidence="1">tRNA modification; 5-methoxycarbonylmethyl-2-thiouridine-tRNA biosynthesis.</text>
</comment>
<evidence type="ECO:0000313" key="13">
    <source>
        <dbReference type="EMBL" id="KKF93590.1"/>
    </source>
</evidence>
<dbReference type="GO" id="GO:0000049">
    <property type="term" value="F:tRNA binding"/>
    <property type="evidence" value="ECO:0007669"/>
    <property type="project" value="EnsemblFungi"/>
</dbReference>
<feature type="region of interest" description="Disordered" evidence="7">
    <location>
        <begin position="1145"/>
        <end position="1166"/>
    </location>
</feature>
<accession>A0A0F8B1Q5</accession>
<organism evidence="13 14">
    <name type="scientific">Ceratocystis fimbriata f. sp. platani</name>
    <dbReference type="NCBI Taxonomy" id="88771"/>
    <lineage>
        <taxon>Eukaryota</taxon>
        <taxon>Fungi</taxon>
        <taxon>Dikarya</taxon>
        <taxon>Ascomycota</taxon>
        <taxon>Pezizomycotina</taxon>
        <taxon>Sordariomycetes</taxon>
        <taxon>Hypocreomycetidae</taxon>
        <taxon>Microascales</taxon>
        <taxon>Ceratocystidaceae</taxon>
        <taxon>Ceratocystis</taxon>
    </lineage>
</organism>
<dbReference type="GO" id="GO:0005634">
    <property type="term" value="C:nucleus"/>
    <property type="evidence" value="ECO:0007669"/>
    <property type="project" value="UniProtKB-SubCell"/>
</dbReference>
<feature type="domain" description="ELP1 TPR" evidence="10">
    <location>
        <begin position="882"/>
        <end position="1046"/>
    </location>
</feature>
<sequence>MHNLKPIRYATIDAVSEDITKLCWDPAESNVVFSSGPSETSATVSLTRMNVKAKTKELITSWEAPPPTPDLSYDSIVDLHHLSDTATTCVVFAGGDIVTVQEPSGSSTDAPASLEIIGSLDVGISAACWSPDEEILVIVSKKNTVSFMGRDFSLLAELPMTADDLSLSKHVSVGWGKKETQFEGRGAKALRDPTIPLKVDQGQPSPYEDGVTTITWHGDATCVAINAVVDGSRRAIRVYTRDGMLDGVSEPVDGLESALSWRPSGNLIAGVQRTGHDIKVVFFERNGLRHGDFMLRDCTAQNVRLHWNCDSTVLAVHADGELQLWTMGNYHWYLKQVFSSKRPIRQISWHSEKPLMLSMASSSAVYAIEYAFTIARGSLTPPKDLGAVAVIDGTSLLVTPFASANVPPPMALLTLPAKSPISHVAFSSNNSVLAVINSSAIKFYVIKTKNGKFAAALSIAKIELSAQLWQTIIDISPVGPRHFILTEVGEENSPSLNLITVDPSSKNVDVIKGMKLEDISPVALGIPSNNGFLRVEGSGNIFRIDTELGCIIPSMAVLPNNLPNWAVVTVNGSEIGVGLSRNGVLYAGKRVLAKNCTSFLITPNHIVFTTSAHLVKFVHLTETAEAMEVPADDPEVDERCRNIERGGKLVTAMPTQMCIVLQMPRGNLETIYPRAMVVEGIRQLIDQNEYGQAFGHCRTHRVDMNLLFDHQPKQFLSNVNLFLEQVKTAASIDLFLSSLKEENVAQTMYRDTKSQPKDSDEKSPEGTQGGKVNSICNAVLQALQAKKEANLQNIITAHVCKLPPATDDGLLLVAQLQTENEELAEKAVEHICFLVDVNMLYDHALGLYNLPLALLVAQQSQKDPREYSPFIQSLHELPETRRKFTIDDHLGRREKALGHLKDLGAFEEFCSYTVKHSMHKLALSLFRYDAEKHAALTLLYAQYLESNSKNQEAGIAYESLNKHAEAAKCYRAAGASCWQECLYNAQIQTPALSASEMQDLATTLAEALYEAKDYEGAATVNADYLDSLEEAVRCLCKGYLFSSAIRIVTLKNRHDLLSAVVDPGIIEALSNTTEFLAQCKSQLSAQVPRIMELRARAAEDPLAFYEGERHGGDVPDDISVAASSRMSTGGASLFTRYTGTVGSVGTGVSRATSKNRRREEKKRARGRKGTVYEEEYLINSVRRLIERVGGSLAETERLVAALVRRNMQERARAVEKLFIEMTDACKIAGATVFDEPEPEKPEVVEGMEGEFFIPSGADSVLMDSLRNMKKKQEPPIIKALERLSLLG</sequence>
<protein>
    <recommendedName>
        <fullName evidence="5 6">Elongator complex protein 1</fullName>
    </recommendedName>
</protein>
<dbReference type="InterPro" id="IPR056169">
    <property type="entry name" value="HB_ELP1"/>
</dbReference>
<dbReference type="Proteomes" id="UP000034841">
    <property type="component" value="Unassembled WGS sequence"/>
</dbReference>
<feature type="compositionally biased region" description="Basic and acidic residues" evidence="7">
    <location>
        <begin position="750"/>
        <end position="764"/>
    </location>
</feature>
<dbReference type="InterPro" id="IPR006849">
    <property type="entry name" value="Elp1"/>
</dbReference>
<evidence type="ECO:0000256" key="2">
    <source>
        <dbReference type="ARBA" id="ARBA00006086"/>
    </source>
</evidence>
<evidence type="ECO:0000313" key="14">
    <source>
        <dbReference type="Proteomes" id="UP000034841"/>
    </source>
</evidence>
<dbReference type="InterPro" id="IPR056167">
    <property type="entry name" value="A-sol_ELP1"/>
</dbReference>
<evidence type="ECO:0000259" key="9">
    <source>
        <dbReference type="Pfam" id="PF23797"/>
    </source>
</evidence>
<comment type="function">
    <text evidence="6">Component of the elongator complex which is required for multiple tRNA modifications, including mcm5U (5-methoxycarbonylmethyl uridine), mcm5s2U (5-methoxycarbonylmethyl-2-thiouridine), and ncm5U (5-carbamoylmethyl uridine). The elongator complex catalyzes formation of carboxymethyluridine in the wobble base at position 34 in tRNAs.</text>
</comment>
<comment type="subcellular location">
    <subcellularLocation>
        <location evidence="6">Cytoplasm</location>
    </subcellularLocation>
    <subcellularLocation>
        <location evidence="6">Nucleus</location>
    </subcellularLocation>
</comment>
<feature type="domain" description="ELP1 three-helical bundle" evidence="12">
    <location>
        <begin position="1055"/>
        <end position="1223"/>
    </location>
</feature>
<dbReference type="Pfam" id="PF23797">
    <property type="entry name" value="Beta-prop_ELP1_2nd"/>
    <property type="match status" value="1"/>
</dbReference>
<comment type="caution">
    <text evidence="13">The sequence shown here is derived from an EMBL/GenBank/DDBJ whole genome shotgun (WGS) entry which is preliminary data.</text>
</comment>
<dbReference type="InterPro" id="IPR015943">
    <property type="entry name" value="WD40/YVTN_repeat-like_dom_sf"/>
</dbReference>
<evidence type="ECO:0000259" key="8">
    <source>
        <dbReference type="Pfam" id="PF04762"/>
    </source>
</evidence>
<gene>
    <name evidence="13" type="primary">iki3</name>
    <name evidence="13" type="ORF">CFO_g4048</name>
</gene>
<keyword evidence="14" id="KW-1185">Reference proteome</keyword>
<dbReference type="GO" id="GO:0006357">
    <property type="term" value="P:regulation of transcription by RNA polymerase II"/>
    <property type="evidence" value="ECO:0007669"/>
    <property type="project" value="EnsemblFungi"/>
</dbReference>
<evidence type="ECO:0000259" key="12">
    <source>
        <dbReference type="Pfam" id="PF23936"/>
    </source>
</evidence>
<dbReference type="Pfam" id="PF04762">
    <property type="entry name" value="Beta-prop_ELP1_1st"/>
    <property type="match status" value="1"/>
</dbReference>
<dbReference type="EMBL" id="LBBL01000224">
    <property type="protein sequence ID" value="KKF93590.1"/>
    <property type="molecule type" value="Genomic_DNA"/>
</dbReference>
<dbReference type="PANTHER" id="PTHR12747">
    <property type="entry name" value="ELONGATOR COMPLEX PROTEIN 1"/>
    <property type="match status" value="1"/>
</dbReference>
<dbReference type="PIRSF" id="PIRSF017233">
    <property type="entry name" value="IKAP"/>
    <property type="match status" value="1"/>
</dbReference>
<feature type="region of interest" description="Disordered" evidence="7">
    <location>
        <begin position="749"/>
        <end position="769"/>
    </location>
</feature>
<dbReference type="GO" id="GO:0002926">
    <property type="term" value="P:tRNA wobble base 5-methoxycarbonylmethyl-2-thiouridinylation"/>
    <property type="evidence" value="ECO:0007669"/>
    <property type="project" value="TreeGrafter"/>
</dbReference>
<keyword evidence="6" id="KW-0539">Nucleus</keyword>
<dbReference type="InterPro" id="IPR056166">
    <property type="entry name" value="TPR_ELP1"/>
</dbReference>
<dbReference type="Gene3D" id="2.130.10.10">
    <property type="entry name" value="YVTN repeat-like/Quinoprotein amine dehydrogenase"/>
    <property type="match status" value="1"/>
</dbReference>
<keyword evidence="4" id="KW-0819">tRNA processing</keyword>
<keyword evidence="3 6" id="KW-0963">Cytoplasm</keyword>
<name>A0A0F8B1Q5_CERFI</name>
<reference evidence="13 14" key="1">
    <citation type="submission" date="2015-04" db="EMBL/GenBank/DDBJ databases">
        <title>Genome sequence of Ceratocystis platani, a major pathogen of plane trees.</title>
        <authorList>
            <person name="Belbahri L."/>
        </authorList>
    </citation>
    <scope>NUCLEOTIDE SEQUENCE [LARGE SCALE GENOMIC DNA]</scope>
    <source>
        <strain evidence="13 14">CFO</strain>
    </source>
</reference>
<comment type="similarity">
    <text evidence="2 6">Belongs to the ELP1/IKA1 family.</text>
</comment>
<dbReference type="GO" id="GO:0042802">
    <property type="term" value="F:identical protein binding"/>
    <property type="evidence" value="ECO:0007669"/>
    <property type="project" value="EnsemblFungi"/>
</dbReference>
<feature type="domain" description="ELP1 first N-terminal beta-propeller" evidence="8">
    <location>
        <begin position="1"/>
        <end position="352"/>
    </location>
</feature>
<feature type="domain" description="ELP1 alpha-solenoid" evidence="11">
    <location>
        <begin position="674"/>
        <end position="874"/>
    </location>
</feature>
<dbReference type="GO" id="GO:0033588">
    <property type="term" value="C:elongator holoenzyme complex"/>
    <property type="evidence" value="ECO:0007669"/>
    <property type="project" value="EnsemblFungi"/>
</dbReference>
<proteinExistence type="inferred from homology"/>
<evidence type="ECO:0000259" key="10">
    <source>
        <dbReference type="Pfam" id="PF23878"/>
    </source>
</evidence>
<evidence type="ECO:0000256" key="3">
    <source>
        <dbReference type="ARBA" id="ARBA00022490"/>
    </source>
</evidence>
<evidence type="ECO:0000259" key="11">
    <source>
        <dbReference type="Pfam" id="PF23925"/>
    </source>
</evidence>
<evidence type="ECO:0000256" key="6">
    <source>
        <dbReference type="PIRNR" id="PIRNR017233"/>
    </source>
</evidence>
<evidence type="ECO:0000256" key="1">
    <source>
        <dbReference type="ARBA" id="ARBA00005043"/>
    </source>
</evidence>
<dbReference type="InterPro" id="IPR056164">
    <property type="entry name" value="Beta-prop_ELP1_1st"/>
</dbReference>
<dbReference type="Pfam" id="PF23936">
    <property type="entry name" value="HB_ELP1"/>
    <property type="match status" value="1"/>
</dbReference>
<dbReference type="SUPFAM" id="SSF69322">
    <property type="entry name" value="Tricorn protease domain 2"/>
    <property type="match status" value="1"/>
</dbReference>
<dbReference type="GO" id="GO:0005829">
    <property type="term" value="C:cytosol"/>
    <property type="evidence" value="ECO:0007669"/>
    <property type="project" value="TreeGrafter"/>
</dbReference>
<evidence type="ECO:0000256" key="7">
    <source>
        <dbReference type="SAM" id="MobiDB-lite"/>
    </source>
</evidence>
<dbReference type="SUPFAM" id="SSF101908">
    <property type="entry name" value="Putative isomerase YbhE"/>
    <property type="match status" value="1"/>
</dbReference>
<dbReference type="PANTHER" id="PTHR12747:SF0">
    <property type="entry name" value="ELONGATOR COMPLEX PROTEIN 1"/>
    <property type="match status" value="1"/>
</dbReference>
<feature type="domain" description="ELP1 N-terminal second beta-propeller" evidence="9">
    <location>
        <begin position="390"/>
        <end position="650"/>
    </location>
</feature>
<evidence type="ECO:0000256" key="4">
    <source>
        <dbReference type="ARBA" id="ARBA00022694"/>
    </source>
</evidence>
<dbReference type="InterPro" id="IPR056165">
    <property type="entry name" value="Beta-prop_ELP1_2nd"/>
</dbReference>